<dbReference type="GO" id="GO:0006355">
    <property type="term" value="P:regulation of DNA-templated transcription"/>
    <property type="evidence" value="ECO:0007669"/>
    <property type="project" value="InterPro"/>
</dbReference>
<reference evidence="2 3" key="1">
    <citation type="submission" date="2017-06" db="EMBL/GenBank/DDBJ databases">
        <authorList>
            <person name="Kim H.J."/>
            <person name="Triplett B.A."/>
        </authorList>
    </citation>
    <scope>NUCLEOTIDE SEQUENCE [LARGE SCALE GENOMIC DNA]</scope>
    <source>
        <strain evidence="2 3">DSM 8800</strain>
    </source>
</reference>
<dbReference type="SUPFAM" id="SSF47598">
    <property type="entry name" value="Ribbon-helix-helix"/>
    <property type="match status" value="1"/>
</dbReference>
<accession>A0A238X358</accession>
<dbReference type="Pfam" id="PF01402">
    <property type="entry name" value="RHH_1"/>
    <property type="match status" value="1"/>
</dbReference>
<protein>
    <submittedName>
        <fullName evidence="2">Ribbon-helix-helix protein, copG family</fullName>
    </submittedName>
</protein>
<proteinExistence type="predicted"/>
<dbReference type="InterPro" id="IPR002145">
    <property type="entry name" value="CopG"/>
</dbReference>
<dbReference type="InterPro" id="IPR010985">
    <property type="entry name" value="Ribbon_hlx_hlx"/>
</dbReference>
<evidence type="ECO:0000259" key="1">
    <source>
        <dbReference type="Pfam" id="PF01402"/>
    </source>
</evidence>
<evidence type="ECO:0000313" key="3">
    <source>
        <dbReference type="Proteomes" id="UP000198397"/>
    </source>
</evidence>
<gene>
    <name evidence="2" type="ORF">SAMN06264855_11297</name>
</gene>
<evidence type="ECO:0000313" key="2">
    <source>
        <dbReference type="EMBL" id="SNR53023.1"/>
    </source>
</evidence>
<sequence length="89" mass="10520">MVRFFVASLTIKLPDNQKDEIEAVAERKNYNSVSEYVREALRNKVEEDLVLRPEVAEKLRRRVKEYEKGKTGLVSHEELEEELKQLDED</sequence>
<dbReference type="Proteomes" id="UP000198397">
    <property type="component" value="Unassembled WGS sequence"/>
</dbReference>
<feature type="domain" description="Ribbon-helix-helix protein CopG" evidence="1">
    <location>
        <begin position="8"/>
        <end position="47"/>
    </location>
</feature>
<dbReference type="AlphaFoldDB" id="A0A238X358"/>
<dbReference type="EMBL" id="FZNQ01000012">
    <property type="protein sequence ID" value="SNR53023.1"/>
    <property type="molecule type" value="Genomic_DNA"/>
</dbReference>
<dbReference type="InterPro" id="IPR013321">
    <property type="entry name" value="Arc_rbn_hlx_hlx"/>
</dbReference>
<keyword evidence="3" id="KW-1185">Reference proteome</keyword>
<name>A0A238X358_HALVU</name>
<dbReference type="Gene3D" id="1.10.1220.10">
    <property type="entry name" value="Met repressor-like"/>
    <property type="match status" value="1"/>
</dbReference>
<dbReference type="CDD" id="cd22231">
    <property type="entry name" value="RHH_NikR_HicB-like"/>
    <property type="match status" value="1"/>
</dbReference>
<organism evidence="2 3">
    <name type="scientific">Halorubrum vacuolatum</name>
    <name type="common">Natronobacterium vacuolatum</name>
    <dbReference type="NCBI Taxonomy" id="63740"/>
    <lineage>
        <taxon>Archaea</taxon>
        <taxon>Methanobacteriati</taxon>
        <taxon>Methanobacteriota</taxon>
        <taxon>Stenosarchaea group</taxon>
        <taxon>Halobacteria</taxon>
        <taxon>Halobacteriales</taxon>
        <taxon>Haloferacaceae</taxon>
        <taxon>Halorubrum</taxon>
    </lineage>
</organism>